<feature type="transmembrane region" description="Helical" evidence="1">
    <location>
        <begin position="308"/>
        <end position="327"/>
    </location>
</feature>
<name>A0A826HU77_LACPA</name>
<proteinExistence type="predicted"/>
<dbReference type="RefSeq" id="WP_003576229.1">
    <property type="nucleotide sequence ID" value="NC_022112.1"/>
</dbReference>
<keyword evidence="1" id="KW-1133">Transmembrane helix</keyword>
<protein>
    <submittedName>
        <fullName evidence="2">Uncharacterized protein</fullName>
    </submittedName>
</protein>
<dbReference type="PANTHER" id="PTHR37305:SF1">
    <property type="entry name" value="MEMBRANE PROTEIN"/>
    <property type="match status" value="1"/>
</dbReference>
<evidence type="ECO:0000313" key="3">
    <source>
        <dbReference type="Proteomes" id="UP000015927"/>
    </source>
</evidence>
<feature type="transmembrane region" description="Helical" evidence="1">
    <location>
        <begin position="271"/>
        <end position="296"/>
    </location>
</feature>
<feature type="transmembrane region" description="Helical" evidence="1">
    <location>
        <begin position="368"/>
        <end position="388"/>
    </location>
</feature>
<dbReference type="Proteomes" id="UP000015927">
    <property type="component" value="Chromosome"/>
</dbReference>
<feature type="transmembrane region" description="Helical" evidence="1">
    <location>
        <begin position="226"/>
        <end position="251"/>
    </location>
</feature>
<feature type="transmembrane region" description="Helical" evidence="1">
    <location>
        <begin position="181"/>
        <end position="200"/>
    </location>
</feature>
<dbReference type="KEGG" id="lpi:LBPG_02257"/>
<dbReference type="PANTHER" id="PTHR37305">
    <property type="entry name" value="INTEGRAL MEMBRANE PROTEIN-RELATED"/>
    <property type="match status" value="1"/>
</dbReference>
<accession>A0A826HU77</accession>
<keyword evidence="1" id="KW-0812">Transmembrane</keyword>
<keyword evidence="1" id="KW-0472">Membrane</keyword>
<dbReference type="EMBL" id="CP002391">
    <property type="protein sequence ID" value="EEQ66808.2"/>
    <property type="molecule type" value="Genomic_DNA"/>
</dbReference>
<reference evidence="2 3" key="1">
    <citation type="submission" date="2010-12" db="EMBL/GenBank/DDBJ databases">
        <title>The Genome Sequence of Lactobacillus paracasei subsp. paracasei strain 8700:2.</title>
        <authorList>
            <consortium name="The Broad Institute Genome Sequencing Platform"/>
            <person name="Ward D."/>
            <person name="Earl A."/>
            <person name="Feldgarden M."/>
            <person name="Young S.K."/>
            <person name="Gargeya S."/>
            <person name="Zeng Q."/>
            <person name="Alvarado L."/>
            <person name="Berlin A."/>
            <person name="Bochicchio J."/>
            <person name="Chapman S.B."/>
            <person name="Chen Z."/>
            <person name="Freedman E."/>
            <person name="Gellesch M."/>
            <person name="Goldberg J."/>
            <person name="Griggs A."/>
            <person name="Gujja S."/>
            <person name="Heilman E."/>
            <person name="Heiman D."/>
            <person name="Howarth C."/>
            <person name="Mehta T."/>
            <person name="Neiman D."/>
            <person name="Pearson M."/>
            <person name="Roberts A."/>
            <person name="Saif S."/>
            <person name="Shea T."/>
            <person name="Shenoy N."/>
            <person name="Sisk P."/>
            <person name="Stolte C."/>
            <person name="Sykes S."/>
            <person name="White J."/>
            <person name="Yandava C."/>
            <person name="Saulnier D."/>
            <person name="Haas B."/>
            <person name="Nusbaum C."/>
            <person name="Birren B."/>
        </authorList>
    </citation>
    <scope>NUCLEOTIDE SEQUENCE [LARGE SCALE GENOMIC DNA]</scope>
    <source>
        <strain evidence="2 3">8700:2</strain>
    </source>
</reference>
<dbReference type="AlphaFoldDB" id="A0A826HU77"/>
<gene>
    <name evidence="2" type="ORF">LBPG_02257</name>
</gene>
<feature type="transmembrane region" description="Helical" evidence="1">
    <location>
        <begin position="20"/>
        <end position="36"/>
    </location>
</feature>
<evidence type="ECO:0000313" key="2">
    <source>
        <dbReference type="EMBL" id="EEQ66808.2"/>
    </source>
</evidence>
<organism evidence="2 3">
    <name type="scientific">Lacticaseibacillus paracasei subsp. paracasei 8700:2</name>
    <dbReference type="NCBI Taxonomy" id="537973"/>
    <lineage>
        <taxon>Bacteria</taxon>
        <taxon>Bacillati</taxon>
        <taxon>Bacillota</taxon>
        <taxon>Bacilli</taxon>
        <taxon>Lactobacillales</taxon>
        <taxon>Lactobacillaceae</taxon>
        <taxon>Lacticaseibacillus</taxon>
    </lineage>
</organism>
<sequence length="398" mass="44218">MMAYFRFQFHQLLTNRKNLAVIGIALVALICQFVFFPPNTTPVELPTATVLTRDRDKNIAFVNESHGPNTAVWVPSTREFAKLETQMLTAQKQGKNKAYVRATINYLGFLRRYAANPDAQSSPFHYPLTYYYENRQYPDADAAYANVVLTQSLIPLAKQAHPDVSTIHQQTFWQTLFRGALGGWLTALLLITILLANDLLTSEQRHRSIARSLPLSPWHAINTKTLTVLGTLAGAVTLLIGVTAVCVIPFHGLGSLTTAISNFAKNGSYAYVQPLALGSALLMMLGLTVLLMWLFIRLNLLCQLLFHNELIGLVLSALLLFGEPLYFMQGLAFSVPQTAYYLPSYMNPAAIVNGLQNFRYDTGQMTPLSGVIVIGSVIVLLEIMLFIVTHRRHAATVK</sequence>
<dbReference type="GeneID" id="57090943"/>
<evidence type="ECO:0000256" key="1">
    <source>
        <dbReference type="SAM" id="Phobius"/>
    </source>
</evidence>